<evidence type="ECO:0000256" key="1">
    <source>
        <dbReference type="ARBA" id="ARBA00001933"/>
    </source>
</evidence>
<sequence length="404" mass="44155">MISVSERMNTISPSLTLAITAKAKELKAMGRDVIGFGAGEPDFDTPDSIKEAAITAIRDGQTKYTPVGGTVQLKKAIQQKFERENGFKYGLNEITASVGGKQVLFNLFLAVLNPGDEVIIPAPYWVSYNDIVSFCGAKPVVLETSIEEKYVPSPAKLAALITPKTKMIVINSPSNPTGSYFDEAMLRQYADILLKHPHVLIVSDDIYEHLLYDGLKFKNILMIEPSLRDRTVVVNGVSKAYSMTGWRIGYGAGPAHIIEAMETIQGQSTSNPASIAQAAAAAALSGDQSFIADFKRIFQGRRDLMFRILESIDGVKVFLPSGAFYIFPDISAIYNKPKFKQLVPPGETSMSMAFSNLLIEKHNVAVVPGIAFGDDRCVRLSYALGEEAIRSGVERIGTFIRELD</sequence>
<protein>
    <recommendedName>
        <fullName evidence="6">Aminotransferase</fullName>
        <ecNumber evidence="6">2.6.1.-</ecNumber>
    </recommendedName>
</protein>
<dbReference type="Gene3D" id="3.40.640.10">
    <property type="entry name" value="Type I PLP-dependent aspartate aminotransferase-like (Major domain)"/>
    <property type="match status" value="1"/>
</dbReference>
<comment type="cofactor">
    <cofactor evidence="1 6">
        <name>pyridoxal 5'-phosphate</name>
        <dbReference type="ChEBI" id="CHEBI:597326"/>
    </cofactor>
</comment>
<dbReference type="Gene3D" id="3.90.1150.10">
    <property type="entry name" value="Aspartate Aminotransferase, domain 1"/>
    <property type="match status" value="1"/>
</dbReference>
<dbReference type="CDD" id="cd00609">
    <property type="entry name" value="AAT_like"/>
    <property type="match status" value="1"/>
</dbReference>
<reference evidence="8 9" key="1">
    <citation type="submission" date="2019-10" db="EMBL/GenBank/DDBJ databases">
        <title>Extracellular Electron Transfer in a Candidatus Methanoperedens spp. Enrichment Culture.</title>
        <authorList>
            <person name="Berger S."/>
            <person name="Rangel Shaw D."/>
            <person name="Berben T."/>
            <person name="In 'T Zandt M."/>
            <person name="Frank J."/>
            <person name="Reimann J."/>
            <person name="Jetten M.S.M."/>
            <person name="Welte C.U."/>
        </authorList>
    </citation>
    <scope>NUCLEOTIDE SEQUENCE [LARGE SCALE GENOMIC DNA]</scope>
    <source>
        <strain evidence="8">SB12</strain>
    </source>
</reference>
<dbReference type="GO" id="GO:0008483">
    <property type="term" value="F:transaminase activity"/>
    <property type="evidence" value="ECO:0007669"/>
    <property type="project" value="UniProtKB-KW"/>
</dbReference>
<dbReference type="InterPro" id="IPR004838">
    <property type="entry name" value="NHTrfase_class1_PyrdxlP-BS"/>
</dbReference>
<name>A0A833M0I6_9LEPT</name>
<proteinExistence type="inferred from homology"/>
<dbReference type="InterPro" id="IPR015421">
    <property type="entry name" value="PyrdxlP-dep_Trfase_major"/>
</dbReference>
<evidence type="ECO:0000256" key="5">
    <source>
        <dbReference type="ARBA" id="ARBA00022898"/>
    </source>
</evidence>
<feature type="domain" description="Aminotransferase class I/classII large" evidence="7">
    <location>
        <begin position="32"/>
        <end position="396"/>
    </location>
</feature>
<evidence type="ECO:0000313" key="9">
    <source>
        <dbReference type="Proteomes" id="UP000460298"/>
    </source>
</evidence>
<evidence type="ECO:0000256" key="3">
    <source>
        <dbReference type="ARBA" id="ARBA00022576"/>
    </source>
</evidence>
<accession>A0A833M0I6</accession>
<keyword evidence="5" id="KW-0663">Pyridoxal phosphate</keyword>
<dbReference type="SUPFAM" id="SSF53383">
    <property type="entry name" value="PLP-dependent transferases"/>
    <property type="match status" value="1"/>
</dbReference>
<dbReference type="FunFam" id="3.40.640.10:FF:000033">
    <property type="entry name" value="Aspartate aminotransferase"/>
    <property type="match status" value="1"/>
</dbReference>
<keyword evidence="3 6" id="KW-0032">Aminotransferase</keyword>
<keyword evidence="4 6" id="KW-0808">Transferase</keyword>
<dbReference type="InterPro" id="IPR015424">
    <property type="entry name" value="PyrdxlP-dep_Trfase"/>
</dbReference>
<evidence type="ECO:0000259" key="7">
    <source>
        <dbReference type="Pfam" id="PF00155"/>
    </source>
</evidence>
<dbReference type="EMBL" id="WBUI01000001">
    <property type="protein sequence ID" value="KAB2935480.1"/>
    <property type="molecule type" value="Genomic_DNA"/>
</dbReference>
<comment type="similarity">
    <text evidence="2 6">Belongs to the class-I pyridoxal-phosphate-dependent aminotransferase family.</text>
</comment>
<dbReference type="PANTHER" id="PTHR46383">
    <property type="entry name" value="ASPARTATE AMINOTRANSFERASE"/>
    <property type="match status" value="1"/>
</dbReference>
<evidence type="ECO:0000256" key="6">
    <source>
        <dbReference type="RuleBase" id="RU000481"/>
    </source>
</evidence>
<organism evidence="8 9">
    <name type="scientific">Leptonema illini</name>
    <dbReference type="NCBI Taxonomy" id="183"/>
    <lineage>
        <taxon>Bacteria</taxon>
        <taxon>Pseudomonadati</taxon>
        <taxon>Spirochaetota</taxon>
        <taxon>Spirochaetia</taxon>
        <taxon>Leptospirales</taxon>
        <taxon>Leptospiraceae</taxon>
        <taxon>Leptonema</taxon>
    </lineage>
</organism>
<gene>
    <name evidence="8" type="ORF">F9K24_01765</name>
</gene>
<dbReference type="PROSITE" id="PS00105">
    <property type="entry name" value="AA_TRANSFER_CLASS_1"/>
    <property type="match status" value="1"/>
</dbReference>
<dbReference type="EC" id="2.6.1.-" evidence="6"/>
<dbReference type="PANTHER" id="PTHR46383:SF1">
    <property type="entry name" value="ASPARTATE AMINOTRANSFERASE"/>
    <property type="match status" value="1"/>
</dbReference>
<comment type="caution">
    <text evidence="8">The sequence shown here is derived from an EMBL/GenBank/DDBJ whole genome shotgun (WGS) entry which is preliminary data.</text>
</comment>
<dbReference type="Proteomes" id="UP000460298">
    <property type="component" value="Unassembled WGS sequence"/>
</dbReference>
<evidence type="ECO:0000256" key="4">
    <source>
        <dbReference type="ARBA" id="ARBA00022679"/>
    </source>
</evidence>
<dbReference type="InterPro" id="IPR015422">
    <property type="entry name" value="PyrdxlP-dep_Trfase_small"/>
</dbReference>
<dbReference type="Pfam" id="PF00155">
    <property type="entry name" value="Aminotran_1_2"/>
    <property type="match status" value="1"/>
</dbReference>
<dbReference type="AlphaFoldDB" id="A0A833M0I6"/>
<evidence type="ECO:0000256" key="2">
    <source>
        <dbReference type="ARBA" id="ARBA00007441"/>
    </source>
</evidence>
<dbReference type="GO" id="GO:0030170">
    <property type="term" value="F:pyridoxal phosphate binding"/>
    <property type="evidence" value="ECO:0007669"/>
    <property type="project" value="InterPro"/>
</dbReference>
<dbReference type="InterPro" id="IPR004839">
    <property type="entry name" value="Aminotransferase_I/II_large"/>
</dbReference>
<dbReference type="InterPro" id="IPR050596">
    <property type="entry name" value="AspAT/PAT-like"/>
</dbReference>
<dbReference type="GO" id="GO:0006520">
    <property type="term" value="P:amino acid metabolic process"/>
    <property type="evidence" value="ECO:0007669"/>
    <property type="project" value="InterPro"/>
</dbReference>
<evidence type="ECO:0000313" key="8">
    <source>
        <dbReference type="EMBL" id="KAB2935480.1"/>
    </source>
</evidence>